<name>A0A5C6CEM0_9BACT</name>
<evidence type="ECO:0000313" key="3">
    <source>
        <dbReference type="Proteomes" id="UP000316304"/>
    </source>
</evidence>
<feature type="compositionally biased region" description="Polar residues" evidence="1">
    <location>
        <begin position="530"/>
        <end position="540"/>
    </location>
</feature>
<evidence type="ECO:0008006" key="4">
    <source>
        <dbReference type="Google" id="ProtNLM"/>
    </source>
</evidence>
<comment type="caution">
    <text evidence="2">The sequence shown here is derived from an EMBL/GenBank/DDBJ whole genome shotgun (WGS) entry which is preliminary data.</text>
</comment>
<sequence>MNFSAIKEAAAGRCAEIIGALTPLPMDVVIKQATDHPCPRCKGSSVIWPDSRDGGANQHGRIACRNCTDNRPKGDIISTVAEFAGLSQGNSARAIADYLGLPMDQLSDEPAKRLSITEQVCKAKRMPVDAFEKYGVKEEERAGESVARVNVYDHHGEIHSHFDLSPSGKGRFKSGAGSSGLFLPGRLPVSGETWLMVEGVKDAAALTGLGYNAVGLPGSSLADKYANLFDGVSVVVVPDLDGAGMNGAQQTAGNLFGIAASVSIARLPGQVKAKGGDDVRDVLRREQGEWIVRDSIERAKLWAPAVDSLLDVTESTENTEVLYSTDSVHSVSSVDSVHSVTPDQFDALSAAIQDTASSGASKQNSGVFRFARKFVAIVGTTPSPSVVEKYGLFWFNAARKFSSDLDPGIVVAELHAAIDSVRFPDDGTDMVTRAWARSQENPKPDFVANYPDDSTAVRFAKFIVELDRLHDGATFFLSCRKAGTLTGLNYRQANRLLGHWVKNGTLDLVEKGKPGPPGSRANRFRLGSRFSASSNQNSGDVRSEADDLQSMGKTTEEPATIIDPTNVELLVPLSGEQKTSLRGCEVEL</sequence>
<dbReference type="EMBL" id="SJPT01000006">
    <property type="protein sequence ID" value="TWU21746.1"/>
    <property type="molecule type" value="Genomic_DNA"/>
</dbReference>
<proteinExistence type="predicted"/>
<dbReference type="OrthoDB" id="123525at2"/>
<evidence type="ECO:0000313" key="2">
    <source>
        <dbReference type="EMBL" id="TWU21746.1"/>
    </source>
</evidence>
<dbReference type="RefSeq" id="WP_146596014.1">
    <property type="nucleotide sequence ID" value="NZ_SJPT01000006.1"/>
</dbReference>
<evidence type="ECO:0000256" key="1">
    <source>
        <dbReference type="SAM" id="MobiDB-lite"/>
    </source>
</evidence>
<dbReference type="Proteomes" id="UP000316304">
    <property type="component" value="Unassembled WGS sequence"/>
</dbReference>
<gene>
    <name evidence="2" type="ORF">Pla52o_39330</name>
</gene>
<dbReference type="AlphaFoldDB" id="A0A5C6CEM0"/>
<keyword evidence="3" id="KW-1185">Reference proteome</keyword>
<reference evidence="2 3" key="1">
    <citation type="submission" date="2019-02" db="EMBL/GenBank/DDBJ databases">
        <title>Deep-cultivation of Planctomycetes and their phenomic and genomic characterization uncovers novel biology.</title>
        <authorList>
            <person name="Wiegand S."/>
            <person name="Jogler M."/>
            <person name="Boedeker C."/>
            <person name="Pinto D."/>
            <person name="Vollmers J."/>
            <person name="Rivas-Marin E."/>
            <person name="Kohn T."/>
            <person name="Peeters S.H."/>
            <person name="Heuer A."/>
            <person name="Rast P."/>
            <person name="Oberbeckmann S."/>
            <person name="Bunk B."/>
            <person name="Jeske O."/>
            <person name="Meyerdierks A."/>
            <person name="Storesund J.E."/>
            <person name="Kallscheuer N."/>
            <person name="Luecker S."/>
            <person name="Lage O.M."/>
            <person name="Pohl T."/>
            <person name="Merkel B.J."/>
            <person name="Hornburger P."/>
            <person name="Mueller R.-W."/>
            <person name="Bruemmer F."/>
            <person name="Labrenz M."/>
            <person name="Spormann A.M."/>
            <person name="Op Den Camp H."/>
            <person name="Overmann J."/>
            <person name="Amann R."/>
            <person name="Jetten M.S.M."/>
            <person name="Mascher T."/>
            <person name="Medema M.H."/>
            <person name="Devos D.P."/>
            <person name="Kaster A.-K."/>
            <person name="Ovreas L."/>
            <person name="Rohde M."/>
            <person name="Galperin M.Y."/>
            <person name="Jogler C."/>
        </authorList>
    </citation>
    <scope>NUCLEOTIDE SEQUENCE [LARGE SCALE GENOMIC DNA]</scope>
    <source>
        <strain evidence="2 3">Pla52o</strain>
    </source>
</reference>
<dbReference type="SUPFAM" id="SSF56731">
    <property type="entry name" value="DNA primase core"/>
    <property type="match status" value="1"/>
</dbReference>
<protein>
    <recommendedName>
        <fullName evidence="4">Zinc-binding domain of primase-helicase</fullName>
    </recommendedName>
</protein>
<organism evidence="2 3">
    <name type="scientific">Novipirellula galeiformis</name>
    <dbReference type="NCBI Taxonomy" id="2528004"/>
    <lineage>
        <taxon>Bacteria</taxon>
        <taxon>Pseudomonadati</taxon>
        <taxon>Planctomycetota</taxon>
        <taxon>Planctomycetia</taxon>
        <taxon>Pirellulales</taxon>
        <taxon>Pirellulaceae</taxon>
        <taxon>Novipirellula</taxon>
    </lineage>
</organism>
<dbReference type="Gene3D" id="3.40.1360.10">
    <property type="match status" value="1"/>
</dbReference>
<feature type="region of interest" description="Disordered" evidence="1">
    <location>
        <begin position="529"/>
        <end position="563"/>
    </location>
</feature>
<accession>A0A5C6CEM0</accession>